<dbReference type="OrthoDB" id="3051875at2759"/>
<sequence length="271" mass="30683">MPAQSTLTPEQELTAKAMAEKLFKYNRDIEEHATIFRQDPNKYAEAYVEYLKLNPNSASLPAPEDRDTCVADCEKTLAKPCENLLEHIHAYTSAMLLCRLLPQTLPHDVYMRAIELRTELEKANPLVVDPKALLGISVTGELHPLLVAELTKLNPAPVPREMEPDSVDYPPMMAVADSEMFSWDDFPSTAQNVTPEQIAAWKQDPEQTMNQFFVSDETGEKEAFKVVSVMTMKTETAFYLLNADEDEAYSWSSRHFFEMLSTAELRGTPEE</sequence>
<dbReference type="Proteomes" id="UP000799118">
    <property type="component" value="Unassembled WGS sequence"/>
</dbReference>
<dbReference type="EMBL" id="ML769386">
    <property type="protein sequence ID" value="KAE9409994.1"/>
    <property type="molecule type" value="Genomic_DNA"/>
</dbReference>
<gene>
    <name evidence="1" type="ORF">BT96DRAFT_912884</name>
</gene>
<accession>A0A6A4INR1</accession>
<protein>
    <submittedName>
        <fullName evidence="1">Uncharacterized protein</fullName>
    </submittedName>
</protein>
<evidence type="ECO:0000313" key="2">
    <source>
        <dbReference type="Proteomes" id="UP000799118"/>
    </source>
</evidence>
<name>A0A6A4INR1_9AGAR</name>
<keyword evidence="2" id="KW-1185">Reference proteome</keyword>
<organism evidence="1 2">
    <name type="scientific">Gymnopus androsaceus JB14</name>
    <dbReference type="NCBI Taxonomy" id="1447944"/>
    <lineage>
        <taxon>Eukaryota</taxon>
        <taxon>Fungi</taxon>
        <taxon>Dikarya</taxon>
        <taxon>Basidiomycota</taxon>
        <taxon>Agaricomycotina</taxon>
        <taxon>Agaricomycetes</taxon>
        <taxon>Agaricomycetidae</taxon>
        <taxon>Agaricales</taxon>
        <taxon>Marasmiineae</taxon>
        <taxon>Omphalotaceae</taxon>
        <taxon>Gymnopus</taxon>
    </lineage>
</organism>
<proteinExistence type="predicted"/>
<reference evidence="1" key="1">
    <citation type="journal article" date="2019" name="Environ. Microbiol.">
        <title>Fungal ecological strategies reflected in gene transcription - a case study of two litter decomposers.</title>
        <authorList>
            <person name="Barbi F."/>
            <person name="Kohler A."/>
            <person name="Barry K."/>
            <person name="Baskaran P."/>
            <person name="Daum C."/>
            <person name="Fauchery L."/>
            <person name="Ihrmark K."/>
            <person name="Kuo A."/>
            <person name="LaButti K."/>
            <person name="Lipzen A."/>
            <person name="Morin E."/>
            <person name="Grigoriev I.V."/>
            <person name="Henrissat B."/>
            <person name="Lindahl B."/>
            <person name="Martin F."/>
        </authorList>
    </citation>
    <scope>NUCLEOTIDE SEQUENCE</scope>
    <source>
        <strain evidence="1">JB14</strain>
    </source>
</reference>
<dbReference type="AlphaFoldDB" id="A0A6A4INR1"/>
<evidence type="ECO:0000313" key="1">
    <source>
        <dbReference type="EMBL" id="KAE9409994.1"/>
    </source>
</evidence>